<gene>
    <name evidence="1" type="ORF">ACFQ1X_16130</name>
</gene>
<accession>A0ABW3LHK0</accession>
<proteinExistence type="predicted"/>
<sequence length="46" mass="5189">MKIKDGKKPLYIAKVLQLVEKEIKIGNRLLRKTASLAKTRAPASLR</sequence>
<comment type="caution">
    <text evidence="1">The sequence shown here is derived from an EMBL/GenBank/DDBJ whole genome shotgun (WGS) entry which is preliminary data.</text>
</comment>
<name>A0ABW3LHK0_9BACL</name>
<keyword evidence="2" id="KW-1185">Reference proteome</keyword>
<organism evidence="1 2">
    <name type="scientific">Metaplanococcus flavidus</name>
    <dbReference type="NCBI Taxonomy" id="569883"/>
    <lineage>
        <taxon>Bacteria</taxon>
        <taxon>Bacillati</taxon>
        <taxon>Bacillota</taxon>
        <taxon>Bacilli</taxon>
        <taxon>Bacillales</taxon>
        <taxon>Caryophanaceae</taxon>
        <taxon>Metaplanococcus</taxon>
    </lineage>
</organism>
<dbReference type="Proteomes" id="UP001597109">
    <property type="component" value="Unassembled WGS sequence"/>
</dbReference>
<dbReference type="EMBL" id="JBHTKI010000050">
    <property type="protein sequence ID" value="MFD1032958.1"/>
    <property type="molecule type" value="Genomic_DNA"/>
</dbReference>
<reference evidence="2" key="1">
    <citation type="journal article" date="2019" name="Int. J. Syst. Evol. Microbiol.">
        <title>The Global Catalogue of Microorganisms (GCM) 10K type strain sequencing project: providing services to taxonomists for standard genome sequencing and annotation.</title>
        <authorList>
            <consortium name="The Broad Institute Genomics Platform"/>
            <consortium name="The Broad Institute Genome Sequencing Center for Infectious Disease"/>
            <person name="Wu L."/>
            <person name="Ma J."/>
        </authorList>
    </citation>
    <scope>NUCLEOTIDE SEQUENCE [LARGE SCALE GENOMIC DNA]</scope>
    <source>
        <strain evidence="2">CCUG 56756</strain>
    </source>
</reference>
<dbReference type="RefSeq" id="WP_379083390.1">
    <property type="nucleotide sequence ID" value="NZ_JBHTKI010000050.1"/>
</dbReference>
<evidence type="ECO:0000313" key="2">
    <source>
        <dbReference type="Proteomes" id="UP001597109"/>
    </source>
</evidence>
<protein>
    <submittedName>
        <fullName evidence="1">Uncharacterized protein</fullName>
    </submittedName>
</protein>
<evidence type="ECO:0000313" key="1">
    <source>
        <dbReference type="EMBL" id="MFD1032958.1"/>
    </source>
</evidence>